<reference evidence="2 3" key="1">
    <citation type="submission" date="2018-06" db="EMBL/GenBank/DDBJ databases">
        <title>Recombination Drives Gene Content and Phenotype Evolution in Wild Type E. coli Strains.</title>
        <authorList>
            <person name="Field C.M."/>
            <person name="Silander O.K."/>
            <person name="Van Nimwegen E."/>
        </authorList>
    </citation>
    <scope>NUCLEOTIDE SEQUENCE [LARGE SCALE GENOMIC DNA]</scope>
    <source>
        <strain evidence="2 3">SC344</strain>
    </source>
</reference>
<dbReference type="Proteomes" id="UP000254454">
    <property type="component" value="Unassembled WGS sequence"/>
</dbReference>
<keyword evidence="1" id="KW-1133">Transmembrane helix</keyword>
<feature type="transmembrane region" description="Helical" evidence="1">
    <location>
        <begin position="120"/>
        <end position="140"/>
    </location>
</feature>
<feature type="transmembrane region" description="Helical" evidence="1">
    <location>
        <begin position="5"/>
        <end position="25"/>
    </location>
</feature>
<gene>
    <name evidence="2" type="ORF">C4A13_02669</name>
</gene>
<evidence type="ECO:0000313" key="2">
    <source>
        <dbReference type="EMBL" id="RDR28935.1"/>
    </source>
</evidence>
<feature type="transmembrane region" description="Helical" evidence="1">
    <location>
        <begin position="53"/>
        <end position="74"/>
    </location>
</feature>
<accession>A0A370VC09</accession>
<dbReference type="RefSeq" id="WP_053266170.1">
    <property type="nucleotide sequence ID" value="NZ_JAHCRR010000047.1"/>
</dbReference>
<evidence type="ECO:0000256" key="1">
    <source>
        <dbReference type="SAM" id="Phobius"/>
    </source>
</evidence>
<proteinExistence type="predicted"/>
<dbReference type="EMBL" id="QONO01000020">
    <property type="protein sequence ID" value="RDR28935.1"/>
    <property type="molecule type" value="Genomic_DNA"/>
</dbReference>
<keyword evidence="1" id="KW-0812">Transmembrane</keyword>
<organism evidence="2 3">
    <name type="scientific">Escherichia marmotae</name>
    <dbReference type="NCBI Taxonomy" id="1499973"/>
    <lineage>
        <taxon>Bacteria</taxon>
        <taxon>Pseudomonadati</taxon>
        <taxon>Pseudomonadota</taxon>
        <taxon>Gammaproteobacteria</taxon>
        <taxon>Enterobacterales</taxon>
        <taxon>Enterobacteriaceae</taxon>
        <taxon>Escherichia</taxon>
    </lineage>
</organism>
<evidence type="ECO:0000313" key="3">
    <source>
        <dbReference type="Proteomes" id="UP000254454"/>
    </source>
</evidence>
<dbReference type="AlphaFoldDB" id="A0A370VC09"/>
<feature type="transmembrane region" description="Helical" evidence="1">
    <location>
        <begin position="95"/>
        <end position="114"/>
    </location>
</feature>
<name>A0A370VC09_9ESCH</name>
<protein>
    <submittedName>
        <fullName evidence="2">Uncharacterized protein</fullName>
    </submittedName>
</protein>
<sequence length="186" mass="21826">MIINILFRLLLTFNATSLLIIIFLVQKKYTLFYFFQHEQSLQWLSGIPQIGSYLFYFLIPVVLTKVSLVLSAVLGKDEFKKGEVISVEHANNSFLPSYLGYFFVALSINNWVALFFVYGVLFIFTFLSQALYFNPLFLVFRYEFYNVKTKTGASIFLISPYRYKVPQDIVVPMAFRINNYTFIERK</sequence>
<comment type="caution">
    <text evidence="2">The sequence shown here is derived from an EMBL/GenBank/DDBJ whole genome shotgun (WGS) entry which is preliminary data.</text>
</comment>
<keyword evidence="1" id="KW-0472">Membrane</keyword>